<organism evidence="4 5">
    <name type="scientific">Orbilia javanica</name>
    <dbReference type="NCBI Taxonomy" id="47235"/>
    <lineage>
        <taxon>Eukaryota</taxon>
        <taxon>Fungi</taxon>
        <taxon>Dikarya</taxon>
        <taxon>Ascomycota</taxon>
        <taxon>Pezizomycotina</taxon>
        <taxon>Orbiliomycetes</taxon>
        <taxon>Orbiliales</taxon>
        <taxon>Orbiliaceae</taxon>
        <taxon>Orbilia</taxon>
    </lineage>
</organism>
<reference evidence="4 5" key="1">
    <citation type="submission" date="2019-10" db="EMBL/GenBank/DDBJ databases">
        <authorList>
            <person name="Palmer J.M."/>
        </authorList>
    </citation>
    <scope>NUCLEOTIDE SEQUENCE [LARGE SCALE GENOMIC DNA]</scope>
    <source>
        <strain evidence="4 5">TWF718</strain>
    </source>
</reference>
<dbReference type="Proteomes" id="UP001313282">
    <property type="component" value="Unassembled WGS sequence"/>
</dbReference>
<feature type="chain" id="PRO_5042980980" description="ZN622/Rei1/Reh1 zinc finger C2H2-type domain-containing protein" evidence="2">
    <location>
        <begin position="28"/>
        <end position="112"/>
    </location>
</feature>
<dbReference type="EMBL" id="JAVHNR010000005">
    <property type="protein sequence ID" value="KAK6342293.1"/>
    <property type="molecule type" value="Genomic_DNA"/>
</dbReference>
<proteinExistence type="predicted"/>
<evidence type="ECO:0000256" key="2">
    <source>
        <dbReference type="SAM" id="SignalP"/>
    </source>
</evidence>
<dbReference type="InterPro" id="IPR041661">
    <property type="entry name" value="ZN622/Rei1/Reh1_Znf-C2H2"/>
</dbReference>
<feature type="signal peptide" evidence="2">
    <location>
        <begin position="1"/>
        <end position="27"/>
    </location>
</feature>
<dbReference type="Pfam" id="PF12756">
    <property type="entry name" value="zf-C2H2_2"/>
    <property type="match status" value="1"/>
</dbReference>
<name>A0AAN8NSX2_9PEZI</name>
<keyword evidence="2" id="KW-0732">Signal</keyword>
<keyword evidence="5" id="KW-1185">Reference proteome</keyword>
<feature type="region of interest" description="Disordered" evidence="1">
    <location>
        <begin position="82"/>
        <end position="112"/>
    </location>
</feature>
<feature type="domain" description="ZN622/Rei1/Reh1 zinc finger C2H2-type" evidence="3">
    <location>
        <begin position="22"/>
        <end position="78"/>
    </location>
</feature>
<evidence type="ECO:0000256" key="1">
    <source>
        <dbReference type="SAM" id="MobiDB-lite"/>
    </source>
</evidence>
<evidence type="ECO:0000313" key="4">
    <source>
        <dbReference type="EMBL" id="KAK6342293.1"/>
    </source>
</evidence>
<sequence length="112" mass="12757">MKKTPTSPLPILLLSYHLLTTIDLASTVGYLSTEIGAWRECIYCGASKDTLKAVQSYMRDKRHCMLGLDREPELLEFWEVGDDEEEREEEGDEKPSNISAAQMRFKSSRAVE</sequence>
<protein>
    <recommendedName>
        <fullName evidence="3">ZN622/Rei1/Reh1 zinc finger C2H2-type domain-containing protein</fullName>
    </recommendedName>
</protein>
<comment type="caution">
    <text evidence="4">The sequence shown here is derived from an EMBL/GenBank/DDBJ whole genome shotgun (WGS) entry which is preliminary data.</text>
</comment>
<dbReference type="AlphaFoldDB" id="A0AAN8NSX2"/>
<evidence type="ECO:0000259" key="3">
    <source>
        <dbReference type="Pfam" id="PF12756"/>
    </source>
</evidence>
<accession>A0AAN8NSX2</accession>
<gene>
    <name evidence="4" type="ORF">TWF718_007696</name>
</gene>
<evidence type="ECO:0000313" key="5">
    <source>
        <dbReference type="Proteomes" id="UP001313282"/>
    </source>
</evidence>
<feature type="compositionally biased region" description="Acidic residues" evidence="1">
    <location>
        <begin position="82"/>
        <end position="92"/>
    </location>
</feature>